<keyword evidence="5" id="KW-0106">Calcium</keyword>
<dbReference type="InterPro" id="IPR051426">
    <property type="entry name" value="Peflin/Sorcin_CaBP"/>
</dbReference>
<dbReference type="SMART" id="SM00054">
    <property type="entry name" value="EFh"/>
    <property type="match status" value="5"/>
</dbReference>
<name>A0A137NSV0_CONC2</name>
<dbReference type="PANTHER" id="PTHR46212:SF3">
    <property type="entry name" value="GH27120P"/>
    <property type="match status" value="1"/>
</dbReference>
<feature type="domain" description="EF-hand" evidence="7">
    <location>
        <begin position="97"/>
        <end position="132"/>
    </location>
</feature>
<evidence type="ECO:0000256" key="2">
    <source>
        <dbReference type="ARBA" id="ARBA00022490"/>
    </source>
</evidence>
<evidence type="ECO:0000313" key="9">
    <source>
        <dbReference type="Proteomes" id="UP000070444"/>
    </source>
</evidence>
<dbReference type="Gene3D" id="1.10.238.10">
    <property type="entry name" value="EF-hand"/>
    <property type="match status" value="1"/>
</dbReference>
<dbReference type="PANTHER" id="PTHR46212">
    <property type="entry name" value="PEFLIN"/>
    <property type="match status" value="1"/>
</dbReference>
<dbReference type="STRING" id="796925.A0A137NSV0"/>
<dbReference type="InterPro" id="IPR011992">
    <property type="entry name" value="EF-hand-dom_pair"/>
</dbReference>
<evidence type="ECO:0000256" key="4">
    <source>
        <dbReference type="ARBA" id="ARBA00022737"/>
    </source>
</evidence>
<dbReference type="PROSITE" id="PS00018">
    <property type="entry name" value="EF_HAND_1"/>
    <property type="match status" value="2"/>
</dbReference>
<feature type="domain" description="EF-hand" evidence="7">
    <location>
        <begin position="67"/>
        <end position="95"/>
    </location>
</feature>
<dbReference type="GO" id="GO:0005737">
    <property type="term" value="C:cytoplasm"/>
    <property type="evidence" value="ECO:0007669"/>
    <property type="project" value="UniProtKB-SubCell"/>
</dbReference>
<evidence type="ECO:0000256" key="3">
    <source>
        <dbReference type="ARBA" id="ARBA00022723"/>
    </source>
</evidence>
<keyword evidence="2" id="KW-0963">Cytoplasm</keyword>
<feature type="region of interest" description="Disordered" evidence="6">
    <location>
        <begin position="1"/>
        <end position="27"/>
    </location>
</feature>
<keyword evidence="9" id="KW-1185">Reference proteome</keyword>
<accession>A0A137NSV0</accession>
<evidence type="ECO:0000256" key="1">
    <source>
        <dbReference type="ARBA" id="ARBA00004496"/>
    </source>
</evidence>
<dbReference type="OMA" id="FYNILMH"/>
<dbReference type="SUPFAM" id="SSF47473">
    <property type="entry name" value="EF-hand"/>
    <property type="match status" value="1"/>
</dbReference>
<gene>
    <name evidence="8" type="ORF">CONCODRAFT_62021</name>
</gene>
<dbReference type="AlphaFoldDB" id="A0A137NSV0"/>
<keyword evidence="4" id="KW-0677">Repeat</keyword>
<keyword evidence="3" id="KW-0479">Metal-binding</keyword>
<dbReference type="GO" id="GO:0005509">
    <property type="term" value="F:calcium ion binding"/>
    <property type="evidence" value="ECO:0007669"/>
    <property type="project" value="InterPro"/>
</dbReference>
<feature type="domain" description="EF-hand" evidence="7">
    <location>
        <begin position="133"/>
        <end position="168"/>
    </location>
</feature>
<dbReference type="InterPro" id="IPR002048">
    <property type="entry name" value="EF_hand_dom"/>
</dbReference>
<organism evidence="8 9">
    <name type="scientific">Conidiobolus coronatus (strain ATCC 28846 / CBS 209.66 / NRRL 28638)</name>
    <name type="common">Delacroixia coronata</name>
    <dbReference type="NCBI Taxonomy" id="796925"/>
    <lineage>
        <taxon>Eukaryota</taxon>
        <taxon>Fungi</taxon>
        <taxon>Fungi incertae sedis</taxon>
        <taxon>Zoopagomycota</taxon>
        <taxon>Entomophthoromycotina</taxon>
        <taxon>Entomophthoromycetes</taxon>
        <taxon>Entomophthorales</taxon>
        <taxon>Ancylistaceae</taxon>
        <taxon>Conidiobolus</taxon>
    </lineage>
</organism>
<dbReference type="OrthoDB" id="186625at2759"/>
<sequence length="198" mass="23182">MSYNNQGYQQQGGYQQQQGGYQQQQQQGGQNQQELWNWFSSVDTDRSGKISAEELQRALVNGDWSPFNLETVRLMMNMFDKDNSGQIEFHEFEALWKYIEQWKTCFQSFDKDRSGSIDRQELQGALRAFGYNVSDKLTHLIIMKFDKGGKGDITFDNFIQACVTVKSLTDSFRRFDNDNDGWIQIRYEDFLELVIAQK</sequence>
<evidence type="ECO:0000256" key="6">
    <source>
        <dbReference type="SAM" id="MobiDB-lite"/>
    </source>
</evidence>
<proteinExistence type="predicted"/>
<comment type="subcellular location">
    <subcellularLocation>
        <location evidence="1">Cytoplasm</location>
    </subcellularLocation>
</comment>
<evidence type="ECO:0000313" key="8">
    <source>
        <dbReference type="EMBL" id="KXN65796.1"/>
    </source>
</evidence>
<dbReference type="Proteomes" id="UP000070444">
    <property type="component" value="Unassembled WGS sequence"/>
</dbReference>
<dbReference type="InterPro" id="IPR018247">
    <property type="entry name" value="EF_Hand_1_Ca_BS"/>
</dbReference>
<feature type="domain" description="EF-hand" evidence="7">
    <location>
        <begin position="30"/>
        <end position="65"/>
    </location>
</feature>
<dbReference type="PROSITE" id="PS50222">
    <property type="entry name" value="EF_HAND_2"/>
    <property type="match status" value="4"/>
</dbReference>
<dbReference type="GO" id="GO:0048306">
    <property type="term" value="F:calcium-dependent protein binding"/>
    <property type="evidence" value="ECO:0007669"/>
    <property type="project" value="UniProtKB-ARBA"/>
</dbReference>
<reference evidence="8 9" key="1">
    <citation type="journal article" date="2015" name="Genome Biol. Evol.">
        <title>Phylogenomic analyses indicate that early fungi evolved digesting cell walls of algal ancestors of land plants.</title>
        <authorList>
            <person name="Chang Y."/>
            <person name="Wang S."/>
            <person name="Sekimoto S."/>
            <person name="Aerts A.L."/>
            <person name="Choi C."/>
            <person name="Clum A."/>
            <person name="LaButti K.M."/>
            <person name="Lindquist E.A."/>
            <person name="Yee Ngan C."/>
            <person name="Ohm R.A."/>
            <person name="Salamov A.A."/>
            <person name="Grigoriev I.V."/>
            <person name="Spatafora J.W."/>
            <person name="Berbee M.L."/>
        </authorList>
    </citation>
    <scope>NUCLEOTIDE SEQUENCE [LARGE SCALE GENOMIC DNA]</scope>
    <source>
        <strain evidence="8 9">NRRL 28638</strain>
    </source>
</reference>
<dbReference type="EMBL" id="KQ964815">
    <property type="protein sequence ID" value="KXN65796.1"/>
    <property type="molecule type" value="Genomic_DNA"/>
</dbReference>
<evidence type="ECO:0000256" key="5">
    <source>
        <dbReference type="ARBA" id="ARBA00022837"/>
    </source>
</evidence>
<dbReference type="Pfam" id="PF13499">
    <property type="entry name" value="EF-hand_7"/>
    <property type="match status" value="2"/>
</dbReference>
<protein>
    <submittedName>
        <fullName evidence="8">Apoptosis-linked protein 2</fullName>
    </submittedName>
</protein>
<evidence type="ECO:0000259" key="7">
    <source>
        <dbReference type="PROSITE" id="PS50222"/>
    </source>
</evidence>